<evidence type="ECO:0000313" key="2">
    <source>
        <dbReference type="Proteomes" id="UP000026915"/>
    </source>
</evidence>
<name>A0A061EUK2_THECC</name>
<organism evidence="1 2">
    <name type="scientific">Theobroma cacao</name>
    <name type="common">Cacao</name>
    <name type="synonym">Cocoa</name>
    <dbReference type="NCBI Taxonomy" id="3641"/>
    <lineage>
        <taxon>Eukaryota</taxon>
        <taxon>Viridiplantae</taxon>
        <taxon>Streptophyta</taxon>
        <taxon>Embryophyta</taxon>
        <taxon>Tracheophyta</taxon>
        <taxon>Spermatophyta</taxon>
        <taxon>Magnoliopsida</taxon>
        <taxon>eudicotyledons</taxon>
        <taxon>Gunneridae</taxon>
        <taxon>Pentapetalae</taxon>
        <taxon>rosids</taxon>
        <taxon>malvids</taxon>
        <taxon>Malvales</taxon>
        <taxon>Malvaceae</taxon>
        <taxon>Byttnerioideae</taxon>
        <taxon>Theobroma</taxon>
    </lineage>
</organism>
<keyword evidence="2" id="KW-1185">Reference proteome</keyword>
<sequence length="65" mass="7444">MLSSLTRSLLFSFIFLFCDLIRGFLEGFPRVSPFFLLGLLFLRHFLDLVKSGEAGMARVMNQLDV</sequence>
<evidence type="ECO:0000313" key="1">
    <source>
        <dbReference type="EMBL" id="EOY08328.1"/>
    </source>
</evidence>
<gene>
    <name evidence="1" type="ORF">TCM_022671</name>
</gene>
<dbReference type="HOGENOM" id="CLU_2854191_0_0_1"/>
<reference evidence="1 2" key="1">
    <citation type="journal article" date="2013" name="Genome Biol.">
        <title>The genome sequence of the most widely cultivated cacao type and its use to identify candidate genes regulating pod color.</title>
        <authorList>
            <person name="Motamayor J.C."/>
            <person name="Mockaitis K."/>
            <person name="Schmutz J."/>
            <person name="Haiminen N."/>
            <person name="Iii D.L."/>
            <person name="Cornejo O."/>
            <person name="Findley S.D."/>
            <person name="Zheng P."/>
            <person name="Utro F."/>
            <person name="Royaert S."/>
            <person name="Saski C."/>
            <person name="Jenkins J."/>
            <person name="Podicheti R."/>
            <person name="Zhao M."/>
            <person name="Scheffler B.E."/>
            <person name="Stack J.C."/>
            <person name="Feltus F.A."/>
            <person name="Mustiga G.M."/>
            <person name="Amores F."/>
            <person name="Phillips W."/>
            <person name="Marelli J.P."/>
            <person name="May G.D."/>
            <person name="Shapiro H."/>
            <person name="Ma J."/>
            <person name="Bustamante C.D."/>
            <person name="Schnell R.J."/>
            <person name="Main D."/>
            <person name="Gilbert D."/>
            <person name="Parida L."/>
            <person name="Kuhn D.N."/>
        </authorList>
    </citation>
    <scope>NUCLEOTIDE SEQUENCE [LARGE SCALE GENOMIC DNA]</scope>
    <source>
        <strain evidence="2">cv. Matina 1-6</strain>
    </source>
</reference>
<accession>A0A061EUK2</accession>
<dbReference type="Proteomes" id="UP000026915">
    <property type="component" value="Chromosome 5"/>
</dbReference>
<dbReference type="AlphaFoldDB" id="A0A061EUK2"/>
<protein>
    <submittedName>
        <fullName evidence="1">Uncharacterized protein</fullName>
    </submittedName>
</protein>
<proteinExistence type="predicted"/>
<dbReference type="Gramene" id="EOY08328">
    <property type="protein sequence ID" value="EOY08328"/>
    <property type="gene ID" value="TCM_022671"/>
</dbReference>
<dbReference type="InParanoid" id="A0A061EUK2"/>
<dbReference type="EMBL" id="CM001883">
    <property type="protein sequence ID" value="EOY08328.1"/>
    <property type="molecule type" value="Genomic_DNA"/>
</dbReference>